<organism evidence="6 7">
    <name type="scientific">Diversispora eburnea</name>
    <dbReference type="NCBI Taxonomy" id="1213867"/>
    <lineage>
        <taxon>Eukaryota</taxon>
        <taxon>Fungi</taxon>
        <taxon>Fungi incertae sedis</taxon>
        <taxon>Mucoromycota</taxon>
        <taxon>Glomeromycotina</taxon>
        <taxon>Glomeromycetes</taxon>
        <taxon>Diversisporales</taxon>
        <taxon>Diversisporaceae</taxon>
        <taxon>Diversispora</taxon>
    </lineage>
</organism>
<name>A0A9N9FK79_9GLOM</name>
<dbReference type="GO" id="GO:0003677">
    <property type="term" value="F:DNA binding"/>
    <property type="evidence" value="ECO:0007669"/>
    <property type="project" value="TreeGrafter"/>
</dbReference>
<protein>
    <submittedName>
        <fullName evidence="6">10963_t:CDS:1</fullName>
    </submittedName>
</protein>
<keyword evidence="7" id="KW-1185">Reference proteome</keyword>
<keyword evidence="2" id="KW-0236">DNA replication inhibitor</keyword>
<dbReference type="GO" id="GO:0006281">
    <property type="term" value="P:DNA repair"/>
    <property type="evidence" value="ECO:0007669"/>
    <property type="project" value="TreeGrafter"/>
</dbReference>
<sequence>MDYETDSSNADSCIIVEDTDDREGELSEQLFHILTSLRKPEGQSRKSRVSEDCLDSLRYIKEQLRYEDDLSSDIYCHLWKWNILEKDLIPILLENKNINNENQKNLAIACVELFVMMTSPIDPNILDTSNEFEEDCDLSQLSRKMNERLKSQTDYKVIFVKNPKTLRVIRDLLNVYLSDEKWKIGRRSKEDDNIINSLLNFYKNLVSIKDPPTLHLAGIELQHKLVMLFQEEKIFETIFNLISKERELSQWNLIIQEIFYQIFYNMDPSDLIKDPKVEAENRAKKLLNEELNRKAAKLTRNTHYNGTYWVNVPGKEYIVHKQDAIRGLGVKAVDAIKKEKPIRTPPTDEYDMRRKVIRLRSPVHKQLKSLAIKFLVCGFNELVSSIMYAANSGKLLRTRRTIEPIIIAEEENNDNETSKSQYDFNNVNEIISDYKGFLLVFSRISACREDKLWSDIHFGIECLKQMVGTMKRYLQSLISTTDILLERLEKCSETKYEIIIKNCPRNDDNVIEFVKINREYYESHKHAFESLEMKFVNDSVVSTYCNYLENYNDLDDQSLNQIVTMFHRIGVRCKSDTIFFKLSVLELLNNILLDLKDKDGYLSNSQKDLKEFSLFITEKLLTHIKNTKFAFIESTNIVKNYDHDNDVQESPTTKKIKKKSEEIEDALEKNVYFRLLLDVMYFHKDDNDENGTKWYIPDSFKNEDLLNLSNRIDVYIEEPFVPAEEGL</sequence>
<proteinExistence type="predicted"/>
<evidence type="ECO:0000256" key="4">
    <source>
        <dbReference type="ARBA" id="ARBA00023306"/>
    </source>
</evidence>
<dbReference type="GO" id="GO:0031298">
    <property type="term" value="C:replication fork protection complex"/>
    <property type="evidence" value="ECO:0007669"/>
    <property type="project" value="TreeGrafter"/>
</dbReference>
<accession>A0A9N9FK79</accession>
<keyword evidence="3" id="KW-0539">Nucleus</keyword>
<dbReference type="Pfam" id="PF04821">
    <property type="entry name" value="TIMELESS"/>
    <property type="match status" value="1"/>
</dbReference>
<comment type="caution">
    <text evidence="6">The sequence shown here is derived from an EMBL/GenBank/DDBJ whole genome shotgun (WGS) entry which is preliminary data.</text>
</comment>
<dbReference type="InterPro" id="IPR006906">
    <property type="entry name" value="Timeless_N"/>
</dbReference>
<evidence type="ECO:0000313" key="6">
    <source>
        <dbReference type="EMBL" id="CAG8542138.1"/>
    </source>
</evidence>
<dbReference type="GO" id="GO:0000076">
    <property type="term" value="P:DNA replication checkpoint signaling"/>
    <property type="evidence" value="ECO:0007669"/>
    <property type="project" value="TreeGrafter"/>
</dbReference>
<dbReference type="EMBL" id="CAJVPK010000710">
    <property type="protein sequence ID" value="CAG8542138.1"/>
    <property type="molecule type" value="Genomic_DNA"/>
</dbReference>
<dbReference type="GO" id="GO:0043111">
    <property type="term" value="P:replication fork arrest"/>
    <property type="evidence" value="ECO:0007669"/>
    <property type="project" value="TreeGrafter"/>
</dbReference>
<evidence type="ECO:0000256" key="1">
    <source>
        <dbReference type="ARBA" id="ARBA00004123"/>
    </source>
</evidence>
<evidence type="ECO:0000313" key="7">
    <source>
        <dbReference type="Proteomes" id="UP000789706"/>
    </source>
</evidence>
<dbReference type="Proteomes" id="UP000789706">
    <property type="component" value="Unassembled WGS sequence"/>
</dbReference>
<feature type="domain" description="Timeless N-terminal" evidence="5">
    <location>
        <begin position="49"/>
        <end position="310"/>
    </location>
</feature>
<evidence type="ECO:0000256" key="2">
    <source>
        <dbReference type="ARBA" id="ARBA00022880"/>
    </source>
</evidence>
<dbReference type="PANTHER" id="PTHR22940:SF4">
    <property type="entry name" value="PROTEIN TIMELESS HOMOLOG"/>
    <property type="match status" value="1"/>
</dbReference>
<gene>
    <name evidence="6" type="ORF">DEBURN_LOCUS6663</name>
</gene>
<dbReference type="InterPro" id="IPR044998">
    <property type="entry name" value="Timeless"/>
</dbReference>
<evidence type="ECO:0000259" key="5">
    <source>
        <dbReference type="Pfam" id="PF04821"/>
    </source>
</evidence>
<keyword evidence="4" id="KW-0131">Cell cycle</keyword>
<reference evidence="6" key="1">
    <citation type="submission" date="2021-06" db="EMBL/GenBank/DDBJ databases">
        <authorList>
            <person name="Kallberg Y."/>
            <person name="Tangrot J."/>
            <person name="Rosling A."/>
        </authorList>
    </citation>
    <scope>NUCLEOTIDE SEQUENCE</scope>
    <source>
        <strain evidence="6">AZ414A</strain>
    </source>
</reference>
<dbReference type="PANTHER" id="PTHR22940">
    <property type="entry name" value="TIMEOUT/TIMELESS-2"/>
    <property type="match status" value="1"/>
</dbReference>
<comment type="subcellular location">
    <subcellularLocation>
        <location evidence="1">Nucleus</location>
    </subcellularLocation>
</comment>
<dbReference type="OrthoDB" id="310853at2759"/>
<evidence type="ECO:0000256" key="3">
    <source>
        <dbReference type="ARBA" id="ARBA00023242"/>
    </source>
</evidence>
<dbReference type="AlphaFoldDB" id="A0A9N9FK79"/>